<dbReference type="InterPro" id="IPR032782">
    <property type="entry name" value="KhpB_N"/>
</dbReference>
<evidence type="ECO:0000256" key="2">
    <source>
        <dbReference type="SAM" id="Phobius"/>
    </source>
</evidence>
<dbReference type="PANTHER" id="PTHR35800:SF1">
    <property type="entry name" value="RNA-BINDING PROTEIN KHPB"/>
    <property type="match status" value="1"/>
</dbReference>
<dbReference type="PANTHER" id="PTHR35800">
    <property type="entry name" value="PROTEIN JAG"/>
    <property type="match status" value="1"/>
</dbReference>
<comment type="caution">
    <text evidence="4">The sequence shown here is derived from an EMBL/GenBank/DDBJ whole genome shotgun (WGS) entry which is preliminary data.</text>
</comment>
<feature type="non-terminal residue" evidence="4">
    <location>
        <position position="165"/>
    </location>
</feature>
<gene>
    <name evidence="4" type="ORF">S01H4_16605</name>
</gene>
<evidence type="ECO:0000313" key="4">
    <source>
        <dbReference type="EMBL" id="GAG55756.1"/>
    </source>
</evidence>
<feature type="domain" description="RNA-binding protein KhpB N-terminal" evidence="3">
    <location>
        <begin position="6"/>
        <end position="58"/>
    </location>
</feature>
<keyword evidence="2" id="KW-1133">Transmembrane helix</keyword>
<keyword evidence="2" id="KW-0812">Transmembrane</keyword>
<name>X1A6C9_9ZZZZ</name>
<keyword evidence="2" id="KW-0472">Membrane</keyword>
<evidence type="ECO:0000256" key="1">
    <source>
        <dbReference type="SAM" id="MobiDB-lite"/>
    </source>
</evidence>
<reference evidence="4" key="1">
    <citation type="journal article" date="2014" name="Front. Microbiol.">
        <title>High frequency of phylogenetically diverse reductive dehalogenase-homologous genes in deep subseafloor sedimentary metagenomes.</title>
        <authorList>
            <person name="Kawai M."/>
            <person name="Futagami T."/>
            <person name="Toyoda A."/>
            <person name="Takaki Y."/>
            <person name="Nishi S."/>
            <person name="Hori S."/>
            <person name="Arai W."/>
            <person name="Tsubouchi T."/>
            <person name="Morono Y."/>
            <person name="Uchiyama I."/>
            <person name="Ito T."/>
            <person name="Fujiyama A."/>
            <person name="Inagaki F."/>
            <person name="Takami H."/>
        </authorList>
    </citation>
    <scope>NUCLEOTIDE SEQUENCE</scope>
    <source>
        <strain evidence="4">Expedition CK06-06</strain>
    </source>
</reference>
<dbReference type="SMART" id="SM01245">
    <property type="entry name" value="Jag_N"/>
    <property type="match status" value="1"/>
</dbReference>
<dbReference type="GO" id="GO:0003723">
    <property type="term" value="F:RNA binding"/>
    <property type="evidence" value="ECO:0007669"/>
    <property type="project" value="InterPro"/>
</dbReference>
<dbReference type="AlphaFoldDB" id="X1A6C9"/>
<dbReference type="InterPro" id="IPR038247">
    <property type="entry name" value="Jag_N_dom_sf"/>
</dbReference>
<evidence type="ECO:0000259" key="3">
    <source>
        <dbReference type="SMART" id="SM01245"/>
    </source>
</evidence>
<feature type="compositionally biased region" description="Basic and acidic residues" evidence="1">
    <location>
        <begin position="59"/>
        <end position="95"/>
    </location>
</feature>
<organism evidence="4">
    <name type="scientific">marine sediment metagenome</name>
    <dbReference type="NCBI Taxonomy" id="412755"/>
    <lineage>
        <taxon>unclassified sequences</taxon>
        <taxon>metagenomes</taxon>
        <taxon>ecological metagenomes</taxon>
    </lineage>
</organism>
<dbReference type="Pfam" id="PF14804">
    <property type="entry name" value="Jag_N"/>
    <property type="match status" value="1"/>
</dbReference>
<dbReference type="InterPro" id="IPR039247">
    <property type="entry name" value="KhpB"/>
</dbReference>
<accession>X1A6C9</accession>
<feature type="region of interest" description="Disordered" evidence="1">
    <location>
        <begin position="57"/>
        <end position="97"/>
    </location>
</feature>
<protein>
    <recommendedName>
        <fullName evidence="3">RNA-binding protein KhpB N-terminal domain-containing protein</fullName>
    </recommendedName>
</protein>
<feature type="transmembrane region" description="Helical" evidence="2">
    <location>
        <begin position="140"/>
        <end position="164"/>
    </location>
</feature>
<proteinExistence type="predicted"/>
<dbReference type="Gene3D" id="3.30.30.80">
    <property type="entry name" value="probable RNA-binding protein from clostridium symbiosum atcc 14940"/>
    <property type="match status" value="1"/>
</dbReference>
<dbReference type="EMBL" id="BART01007287">
    <property type="protein sequence ID" value="GAG55756.1"/>
    <property type="molecule type" value="Genomic_DNA"/>
</dbReference>
<sequence length="165" mass="18588">MTSYIEFEGKNIEQAVKKACGKLKIDKDKIRYKVISHGSTGIFGLVGRKKAKINVSVPEVKKPEEKRPEKRPEKKIDNKEADKESFDNKESELRENNVQTGKEVLQKIIDSITEDAKITIASSVFPFFPISKAGFPPTTLYMVLFDLSTIVIFASSVIESIIFCK</sequence>